<organism evidence="1 2">
    <name type="scientific">Panagrolaimus sp. ES5</name>
    <dbReference type="NCBI Taxonomy" id="591445"/>
    <lineage>
        <taxon>Eukaryota</taxon>
        <taxon>Metazoa</taxon>
        <taxon>Ecdysozoa</taxon>
        <taxon>Nematoda</taxon>
        <taxon>Chromadorea</taxon>
        <taxon>Rhabditida</taxon>
        <taxon>Tylenchina</taxon>
        <taxon>Panagrolaimomorpha</taxon>
        <taxon>Panagrolaimoidea</taxon>
        <taxon>Panagrolaimidae</taxon>
        <taxon>Panagrolaimus</taxon>
    </lineage>
</organism>
<accession>A0AC34FA30</accession>
<protein>
    <submittedName>
        <fullName evidence="2">Uncharacterized protein</fullName>
    </submittedName>
</protein>
<dbReference type="Proteomes" id="UP000887579">
    <property type="component" value="Unplaced"/>
</dbReference>
<dbReference type="WBParaSite" id="ES5_v2.g13872.t1">
    <property type="protein sequence ID" value="ES5_v2.g13872.t1"/>
    <property type="gene ID" value="ES5_v2.g13872"/>
</dbReference>
<evidence type="ECO:0000313" key="2">
    <source>
        <dbReference type="WBParaSite" id="ES5_v2.g13872.t1"/>
    </source>
</evidence>
<proteinExistence type="predicted"/>
<evidence type="ECO:0000313" key="1">
    <source>
        <dbReference type="Proteomes" id="UP000887579"/>
    </source>
</evidence>
<reference evidence="2" key="1">
    <citation type="submission" date="2022-11" db="UniProtKB">
        <authorList>
            <consortium name="WormBaseParasite"/>
        </authorList>
    </citation>
    <scope>IDENTIFICATION</scope>
</reference>
<name>A0AC34FA30_9BILA</name>
<sequence length="348" mass="39754">MSGQIDLSINNARKFFKANFEIVRNVYGNIYVIKYPTTLMHQRIFECLKVASKALKDFVTPKRNQLVQNKIYLVDEEDTGIFSRVTIVSFENEVLLRIWHIDEDKYSIVAMDRIRLADGFDSLYPLYQTYELEMKIKEIEPSEALINDPSAKKRNNVAKPMFNPHHSNTNIEHIFKNISTKSISGNETNIKPEKRVDLNLSFSSTENMPVMEDVELHTALNSTLLSTADQQGANIVQFISNMGISSDDDNQVENVSHLSSSTSFSSDFAKESSRSETEDMRNTHSSPKLNLSVISQIREADTYVLDEILAEFETKYFEDDYKKMKGKANTQYTSTSEEKADAKSMAKK</sequence>